<name>A0A371IAC4_MUCPR</name>
<accession>A0A371IAC4</accession>
<evidence type="ECO:0000259" key="1">
    <source>
        <dbReference type="Pfam" id="PF07727"/>
    </source>
</evidence>
<dbReference type="OrthoDB" id="411615at2759"/>
<dbReference type="AlphaFoldDB" id="A0A371IAC4"/>
<protein>
    <recommendedName>
        <fullName evidence="1">Reverse transcriptase Ty1/copia-type domain-containing protein</fullName>
    </recommendedName>
</protein>
<comment type="caution">
    <text evidence="2">The sequence shown here is derived from an EMBL/GenBank/DDBJ whole genome shotgun (WGS) entry which is preliminary data.</text>
</comment>
<feature type="domain" description="Reverse transcriptase Ty1/copia-type" evidence="1">
    <location>
        <begin position="14"/>
        <end position="69"/>
    </location>
</feature>
<dbReference type="Pfam" id="PF07727">
    <property type="entry name" value="RVT_2"/>
    <property type="match status" value="1"/>
</dbReference>
<feature type="non-terminal residue" evidence="2">
    <location>
        <position position="1"/>
    </location>
</feature>
<evidence type="ECO:0000313" key="3">
    <source>
        <dbReference type="Proteomes" id="UP000257109"/>
    </source>
</evidence>
<organism evidence="2 3">
    <name type="scientific">Mucuna pruriens</name>
    <name type="common">Velvet bean</name>
    <name type="synonym">Dolichos pruriens</name>
    <dbReference type="NCBI Taxonomy" id="157652"/>
    <lineage>
        <taxon>Eukaryota</taxon>
        <taxon>Viridiplantae</taxon>
        <taxon>Streptophyta</taxon>
        <taxon>Embryophyta</taxon>
        <taxon>Tracheophyta</taxon>
        <taxon>Spermatophyta</taxon>
        <taxon>Magnoliopsida</taxon>
        <taxon>eudicotyledons</taxon>
        <taxon>Gunneridae</taxon>
        <taxon>Pentapetalae</taxon>
        <taxon>rosids</taxon>
        <taxon>fabids</taxon>
        <taxon>Fabales</taxon>
        <taxon>Fabaceae</taxon>
        <taxon>Papilionoideae</taxon>
        <taxon>50 kb inversion clade</taxon>
        <taxon>NPAAA clade</taxon>
        <taxon>indigoferoid/millettioid clade</taxon>
        <taxon>Phaseoleae</taxon>
        <taxon>Mucuna</taxon>
    </lineage>
</organism>
<gene>
    <name evidence="2" type="ORF">CR513_03284</name>
</gene>
<sequence length="101" mass="11828">MGPLSDTKQDWLLKDYEETFAPIAKMNTVRVIISLAAHFSWNLQQFDVKNAFLHGDLGEVYMEIPQDFILIMRRTRYAYSKRHCMDLNSLPEHGLEDLLKP</sequence>
<evidence type="ECO:0000313" key="2">
    <source>
        <dbReference type="EMBL" id="RDY11992.1"/>
    </source>
</evidence>
<dbReference type="EMBL" id="QJKJ01000544">
    <property type="protein sequence ID" value="RDY11992.1"/>
    <property type="molecule type" value="Genomic_DNA"/>
</dbReference>
<dbReference type="InterPro" id="IPR013103">
    <property type="entry name" value="RVT_2"/>
</dbReference>
<reference evidence="2" key="1">
    <citation type="submission" date="2018-05" db="EMBL/GenBank/DDBJ databases">
        <title>Draft genome of Mucuna pruriens seed.</title>
        <authorList>
            <person name="Nnadi N.E."/>
            <person name="Vos R."/>
            <person name="Hasami M.H."/>
            <person name="Devisetty U.K."/>
            <person name="Aguiy J.C."/>
        </authorList>
    </citation>
    <scope>NUCLEOTIDE SEQUENCE [LARGE SCALE GENOMIC DNA]</scope>
    <source>
        <strain evidence="2">JCA_2017</strain>
    </source>
</reference>
<keyword evidence="3" id="KW-1185">Reference proteome</keyword>
<dbReference type="Proteomes" id="UP000257109">
    <property type="component" value="Unassembled WGS sequence"/>
</dbReference>
<dbReference type="STRING" id="157652.A0A371IAC4"/>
<proteinExistence type="predicted"/>